<dbReference type="SUPFAM" id="SSF69318">
    <property type="entry name" value="Integrin alpha N-terminal domain"/>
    <property type="match status" value="1"/>
</dbReference>
<organism evidence="1 2">
    <name type="scientific">Flavobacterium bizetiae</name>
    <dbReference type="NCBI Taxonomy" id="2704140"/>
    <lineage>
        <taxon>Bacteria</taxon>
        <taxon>Pseudomonadati</taxon>
        <taxon>Bacteroidota</taxon>
        <taxon>Flavobacteriia</taxon>
        <taxon>Flavobacteriales</taxon>
        <taxon>Flavobacteriaceae</taxon>
        <taxon>Flavobacterium</taxon>
    </lineage>
</organism>
<dbReference type="Proteomes" id="UP000479938">
    <property type="component" value="Unassembled WGS sequence"/>
</dbReference>
<dbReference type="AlphaFoldDB" id="A0A6J4GZQ2"/>
<protein>
    <recommendedName>
        <fullName evidence="3">VCBS repeat-containing protein</fullName>
    </recommendedName>
</protein>
<sequence length="227" mass="26628">MRFKKSICLFLLLVLIVSYNENKKKKITNVPVSDTISKRIAFHKLEKRSVIGDFDGDGKQDTIFEHNYSKETKTEILESPDPYENDWEIVENWFYKQKADLYLSINKKNEDTLHLGTAQGLYCLINIGDNNNDGKDEIALVIDKLDLSRVNSCEIYSLCNKKWTPLKEFGILEDSFDFTTDKMPIFNEIKGYLEKRNGKWFYNDYLQNSYDTEEEVGEMKQLKLKKV</sequence>
<name>A0A6J4GZQ2_9FLAO</name>
<dbReference type="InterPro" id="IPR028994">
    <property type="entry name" value="Integrin_alpha_N"/>
</dbReference>
<accession>A0A6J4GZQ2</accession>
<proteinExistence type="predicted"/>
<dbReference type="RefSeq" id="WP_173973321.1">
    <property type="nucleotide sequence ID" value="NZ_CADCSU010000218.1"/>
</dbReference>
<keyword evidence="2" id="KW-1185">Reference proteome</keyword>
<reference evidence="1 2" key="1">
    <citation type="submission" date="2020-02" db="EMBL/GenBank/DDBJ databases">
        <authorList>
            <person name="Criscuolo A."/>
        </authorList>
    </citation>
    <scope>NUCLEOTIDE SEQUENCE [LARGE SCALE GENOMIC DNA]</scope>
    <source>
        <strain evidence="1">CIP105534</strain>
    </source>
</reference>
<dbReference type="EMBL" id="CADCSU010000218">
    <property type="protein sequence ID" value="CAA9203696.1"/>
    <property type="molecule type" value="Genomic_DNA"/>
</dbReference>
<evidence type="ECO:0000313" key="1">
    <source>
        <dbReference type="EMBL" id="CAA9203696.1"/>
    </source>
</evidence>
<gene>
    <name evidence="1" type="ORF">FLA105534_04876</name>
</gene>
<evidence type="ECO:0008006" key="3">
    <source>
        <dbReference type="Google" id="ProtNLM"/>
    </source>
</evidence>
<evidence type="ECO:0000313" key="2">
    <source>
        <dbReference type="Proteomes" id="UP000479938"/>
    </source>
</evidence>